<feature type="compositionally biased region" description="Polar residues" evidence="1">
    <location>
        <begin position="243"/>
        <end position="254"/>
    </location>
</feature>
<gene>
    <name evidence="2" type="ORF">CYMTET_39838</name>
</gene>
<evidence type="ECO:0000313" key="2">
    <source>
        <dbReference type="EMBL" id="KAK3250804.1"/>
    </source>
</evidence>
<name>A0AAE0CAP6_9CHLO</name>
<feature type="compositionally biased region" description="Low complexity" evidence="1">
    <location>
        <begin position="178"/>
        <end position="190"/>
    </location>
</feature>
<protein>
    <submittedName>
        <fullName evidence="2">Uncharacterized protein</fullName>
    </submittedName>
</protein>
<comment type="caution">
    <text evidence="2">The sequence shown here is derived from an EMBL/GenBank/DDBJ whole genome shotgun (WGS) entry which is preliminary data.</text>
</comment>
<feature type="compositionally biased region" description="Low complexity" evidence="1">
    <location>
        <begin position="1"/>
        <end position="30"/>
    </location>
</feature>
<evidence type="ECO:0000256" key="1">
    <source>
        <dbReference type="SAM" id="MobiDB-lite"/>
    </source>
</evidence>
<dbReference type="AlphaFoldDB" id="A0AAE0CAP6"/>
<keyword evidence="3" id="KW-1185">Reference proteome</keyword>
<feature type="region of interest" description="Disordered" evidence="1">
    <location>
        <begin position="142"/>
        <end position="254"/>
    </location>
</feature>
<accession>A0AAE0CAP6</accession>
<reference evidence="2 3" key="1">
    <citation type="journal article" date="2015" name="Genome Biol. Evol.">
        <title>Comparative Genomics of a Bacterivorous Green Alga Reveals Evolutionary Causalities and Consequences of Phago-Mixotrophic Mode of Nutrition.</title>
        <authorList>
            <person name="Burns J.A."/>
            <person name="Paasch A."/>
            <person name="Narechania A."/>
            <person name="Kim E."/>
        </authorList>
    </citation>
    <scope>NUCLEOTIDE SEQUENCE [LARGE SCALE GENOMIC DNA]</scope>
    <source>
        <strain evidence="2 3">PLY_AMNH</strain>
    </source>
</reference>
<dbReference type="EMBL" id="LGRX02026471">
    <property type="protein sequence ID" value="KAK3250804.1"/>
    <property type="molecule type" value="Genomic_DNA"/>
</dbReference>
<dbReference type="Proteomes" id="UP001190700">
    <property type="component" value="Unassembled WGS sequence"/>
</dbReference>
<evidence type="ECO:0000313" key="3">
    <source>
        <dbReference type="Proteomes" id="UP001190700"/>
    </source>
</evidence>
<sequence length="254" mass="25590">MESLRSARAAAAASGTPAGPALPASAAPSPQRGSRTPGQNPDPVTEGHLSRLADPPSSGAGGGRARADGAGGAAFHAVRTKNNIVKPVGDWKPAQNPRVPHLVWEGVGFPCISCFRFWGVTDGHLATEGVCPYACAASFAPSRAPPEAPKAPKRPSVTAWAQPAGGVPPAAAPGPPAGRGSPSLQHAAVDGDGGDGDDGAAAFPFRPLLDRGEPGPMPSTALDDDDTDWPALRSVPWIPKFQGASTSSSAAKQD</sequence>
<proteinExistence type="predicted"/>
<organism evidence="2 3">
    <name type="scientific">Cymbomonas tetramitiformis</name>
    <dbReference type="NCBI Taxonomy" id="36881"/>
    <lineage>
        <taxon>Eukaryota</taxon>
        <taxon>Viridiplantae</taxon>
        <taxon>Chlorophyta</taxon>
        <taxon>Pyramimonadophyceae</taxon>
        <taxon>Pyramimonadales</taxon>
        <taxon>Pyramimonadaceae</taxon>
        <taxon>Cymbomonas</taxon>
    </lineage>
</organism>
<feature type="compositionally biased region" description="Gly residues" evidence="1">
    <location>
        <begin position="59"/>
        <end position="71"/>
    </location>
</feature>
<feature type="compositionally biased region" description="Low complexity" evidence="1">
    <location>
        <begin position="154"/>
        <end position="169"/>
    </location>
</feature>
<feature type="region of interest" description="Disordered" evidence="1">
    <location>
        <begin position="1"/>
        <end position="71"/>
    </location>
</feature>